<dbReference type="NCBIfam" id="TIGR03994">
    <property type="entry name" value="rSAM_HemZ"/>
    <property type="match status" value="1"/>
</dbReference>
<dbReference type="GO" id="GO:0005737">
    <property type="term" value="C:cytoplasm"/>
    <property type="evidence" value="ECO:0007669"/>
    <property type="project" value="TreeGrafter"/>
</dbReference>
<dbReference type="STRING" id="1009370.ALO_20382"/>
<comment type="caution">
    <text evidence="2">The sequence shown here is derived from an EMBL/GenBank/DDBJ whole genome shotgun (WGS) entry which is preliminary data.</text>
</comment>
<dbReference type="Gene3D" id="3.80.30.20">
    <property type="entry name" value="tm_1862 like domain"/>
    <property type="match status" value="1"/>
</dbReference>
<dbReference type="SFLD" id="SFLDG01065">
    <property type="entry name" value="anaerobic_coproporphyrinogen-I"/>
    <property type="match status" value="1"/>
</dbReference>
<dbReference type="SFLD" id="SFLDG01082">
    <property type="entry name" value="B12-binding_domain_containing"/>
    <property type="match status" value="1"/>
</dbReference>
<dbReference type="OrthoDB" id="9808022at2"/>
<dbReference type="SMART" id="SM00729">
    <property type="entry name" value="Elp3"/>
    <property type="match status" value="1"/>
</dbReference>
<dbReference type="PANTHER" id="PTHR13932">
    <property type="entry name" value="COPROPORPHYRINIGEN III OXIDASE"/>
    <property type="match status" value="1"/>
</dbReference>
<dbReference type="InterPro" id="IPR058240">
    <property type="entry name" value="rSAM_sf"/>
</dbReference>
<dbReference type="GO" id="GO:0006779">
    <property type="term" value="P:porphyrin-containing compound biosynthetic process"/>
    <property type="evidence" value="ECO:0007669"/>
    <property type="project" value="TreeGrafter"/>
</dbReference>
<dbReference type="InterPro" id="IPR023404">
    <property type="entry name" value="rSAM_horseshoe"/>
</dbReference>
<dbReference type="InterPro" id="IPR023995">
    <property type="entry name" value="HemZ"/>
</dbReference>
<proteinExistence type="predicted"/>
<dbReference type="Pfam" id="PF04055">
    <property type="entry name" value="Radical_SAM"/>
    <property type="match status" value="1"/>
</dbReference>
<organism evidence="2 3">
    <name type="scientific">Acetonema longum DSM 6540</name>
    <dbReference type="NCBI Taxonomy" id="1009370"/>
    <lineage>
        <taxon>Bacteria</taxon>
        <taxon>Bacillati</taxon>
        <taxon>Bacillota</taxon>
        <taxon>Negativicutes</taxon>
        <taxon>Acetonemataceae</taxon>
        <taxon>Acetonema</taxon>
    </lineage>
</organism>
<evidence type="ECO:0000259" key="1">
    <source>
        <dbReference type="PROSITE" id="PS51918"/>
    </source>
</evidence>
<keyword evidence="3" id="KW-1185">Reference proteome</keyword>
<gene>
    <name evidence="2" type="ORF">ALO_20382</name>
</gene>
<sequence>MKGSQTPWGILTGVRPGKIVQRMLDAEEILEPEIVERLQKDYAIRQDKAKLLAQIGLRHRQLLLPHGELKKKVSVYVGIPFCPTRCLYCSFPSYVLPQHRTDLELFLAALARDIAAAGDLLDSAGVRADTIYIGGGTPTSLGSGDFSQLLAMIQDRFANPSLREFTVEAGRPDTMDDDKLKAMKYYSVNRVSINPQTMQQKTLKHIGRMHSVQDIIDVFGKLRSMGFPVINMDLIAGLPGETEQDMADTLEQLARLDPDNFTVHALAIKKGSRLKELAGRYPLPGPADTEAMVYRAAQYAERMGMVPYYLYRQKYMTGNLENVGYTKPELESLYNIYSIEERQTIIGIGPAATTKFVAPNWRVENMYHAKDLKTYIATLPHYIRQREAGFRLWMSEPMVE</sequence>
<dbReference type="EMBL" id="AFGF01000263">
    <property type="protein sequence ID" value="EGO61996.1"/>
    <property type="molecule type" value="Genomic_DNA"/>
</dbReference>
<dbReference type="InterPro" id="IPR006638">
    <property type="entry name" value="Elp3/MiaA/NifB-like_rSAM"/>
</dbReference>
<dbReference type="SFLD" id="SFLDF00310">
    <property type="entry name" value="oxygen-independent_coproporphy"/>
    <property type="match status" value="1"/>
</dbReference>
<dbReference type="SUPFAM" id="SSF102114">
    <property type="entry name" value="Radical SAM enzymes"/>
    <property type="match status" value="1"/>
</dbReference>
<protein>
    <submittedName>
        <fullName evidence="2">Coproporphyrinogen III oxidase</fullName>
    </submittedName>
</protein>
<evidence type="ECO:0000313" key="2">
    <source>
        <dbReference type="EMBL" id="EGO61996.1"/>
    </source>
</evidence>
<dbReference type="PROSITE" id="PS51918">
    <property type="entry name" value="RADICAL_SAM"/>
    <property type="match status" value="1"/>
</dbReference>
<reference evidence="2 3" key="1">
    <citation type="journal article" date="2011" name="EMBO J.">
        <title>Structural diversity of bacterial flagellar motors.</title>
        <authorList>
            <person name="Chen S."/>
            <person name="Beeby M."/>
            <person name="Murphy G.E."/>
            <person name="Leadbetter J.R."/>
            <person name="Hendrixson D.R."/>
            <person name="Briegel A."/>
            <person name="Li Z."/>
            <person name="Shi J."/>
            <person name="Tocheva E.I."/>
            <person name="Muller A."/>
            <person name="Dobro M.J."/>
            <person name="Jensen G.J."/>
        </authorList>
    </citation>
    <scope>NUCLEOTIDE SEQUENCE [LARGE SCALE GENOMIC DNA]</scope>
    <source>
        <strain evidence="2 3">DSM 6540</strain>
    </source>
</reference>
<dbReference type="GO" id="GO:0003824">
    <property type="term" value="F:catalytic activity"/>
    <property type="evidence" value="ECO:0007669"/>
    <property type="project" value="InterPro"/>
</dbReference>
<dbReference type="AlphaFoldDB" id="F7NPM9"/>
<dbReference type="RefSeq" id="WP_004099513.1">
    <property type="nucleotide sequence ID" value="NZ_AFGF01000263.1"/>
</dbReference>
<dbReference type="GO" id="GO:0051539">
    <property type="term" value="F:4 iron, 4 sulfur cluster binding"/>
    <property type="evidence" value="ECO:0007669"/>
    <property type="project" value="TreeGrafter"/>
</dbReference>
<evidence type="ECO:0000313" key="3">
    <source>
        <dbReference type="Proteomes" id="UP000003240"/>
    </source>
</evidence>
<dbReference type="PANTHER" id="PTHR13932:SF1">
    <property type="entry name" value="OXYGEN-INDEPENDENT COPROPORPHYRINOGEN-III OXIDASE-LIKE PROTEIN HEMZ"/>
    <property type="match status" value="1"/>
</dbReference>
<dbReference type="InterPro" id="IPR034505">
    <property type="entry name" value="Coproporphyrinogen-III_oxidase"/>
</dbReference>
<dbReference type="Proteomes" id="UP000003240">
    <property type="component" value="Unassembled WGS sequence"/>
</dbReference>
<accession>F7NPM9</accession>
<dbReference type="InterPro" id="IPR007197">
    <property type="entry name" value="rSAM"/>
</dbReference>
<dbReference type="eggNOG" id="COG0635">
    <property type="taxonomic scope" value="Bacteria"/>
</dbReference>
<name>F7NPM9_9FIRM</name>
<dbReference type="CDD" id="cd01335">
    <property type="entry name" value="Radical_SAM"/>
    <property type="match status" value="1"/>
</dbReference>
<dbReference type="SFLD" id="SFLDS00029">
    <property type="entry name" value="Radical_SAM"/>
    <property type="match status" value="1"/>
</dbReference>
<feature type="domain" description="Radical SAM core" evidence="1">
    <location>
        <begin position="65"/>
        <end position="306"/>
    </location>
</feature>